<dbReference type="RefSeq" id="WP_225376631.1">
    <property type="nucleotide sequence ID" value="NZ_CAJSHC010000012.1"/>
</dbReference>
<reference evidence="1" key="1">
    <citation type="submission" date="2018-01" db="EMBL/GenBank/DDBJ databases">
        <title>Prevalence of blaNDM and mcr-1 in Escherichia coli from food in China.</title>
        <authorList>
            <person name="Liu X."/>
            <person name="Li R."/>
            <person name="Chen S."/>
        </authorList>
    </citation>
    <scope>NUCLEOTIDE SEQUENCE</scope>
    <source>
        <strain evidence="1">1106</strain>
        <plasmid evidence="1">p1106-IncFII</plasmid>
    </source>
</reference>
<organism evidence="1">
    <name type="scientific">Escherichia coli</name>
    <dbReference type="NCBI Taxonomy" id="562"/>
    <lineage>
        <taxon>Bacteria</taxon>
        <taxon>Pseudomonadati</taxon>
        <taxon>Pseudomonadota</taxon>
        <taxon>Gammaproteobacteria</taxon>
        <taxon>Enterobacterales</taxon>
        <taxon>Enterobacteriaceae</taxon>
        <taxon>Escherichia</taxon>
    </lineage>
</organism>
<keyword evidence="1" id="KW-0614">Plasmid</keyword>
<gene>
    <name evidence="1" type="ORF">GLDEPIOJ_00014</name>
</gene>
<geneLocation type="plasmid" evidence="1">
    <name>p1106-IncFII</name>
</geneLocation>
<protein>
    <submittedName>
        <fullName evidence="1">Uncharacterized protein</fullName>
    </submittedName>
</protein>
<dbReference type="AlphaFoldDB" id="A0A2S1J6H6"/>
<name>A0A2S1J6H6_ECOLX</name>
<proteinExistence type="predicted"/>
<evidence type="ECO:0000313" key="1">
    <source>
        <dbReference type="EMBL" id="AWF73990.1"/>
    </source>
</evidence>
<sequence>MASLHVKRFYDSWLETIRIGLLSGLLPDPARDFSRYWNIISSMVKPAYLATPPAFPEHGMMDSLFDFRIARIRILSGLGNDALGYLLKKGDITDAEYRAALEIDPRQSISVHLPYSQTYL</sequence>
<dbReference type="EMBL" id="MG825371">
    <property type="protein sequence ID" value="AWF73990.1"/>
    <property type="molecule type" value="Genomic_DNA"/>
</dbReference>
<accession>A0A2S1J6H6</accession>